<gene>
    <name evidence="3" type="ORF">MFIFM68171_06873</name>
</gene>
<dbReference type="EMBL" id="BAAFSV010000003">
    <property type="protein sequence ID" value="GAB1316663.1"/>
    <property type="molecule type" value="Genomic_DNA"/>
</dbReference>
<dbReference type="RefSeq" id="XP_070918394.1">
    <property type="nucleotide sequence ID" value="XM_071062293.1"/>
</dbReference>
<keyword evidence="1" id="KW-0472">Membrane</keyword>
<sequence length="229" mass="25243">MSEIPTDISPQPSTPVQYRFLSPAEWARVAQGIGATREGDETHRVVHPTCWFWPPKGMPEGLYRDVVKQRAKYHLLYSIVSTVRWFLMILQLVIGAGLTALGSLDARLSSSTPITVLAAVNTVGAGLLALLHNSGLPDRYRMDNAEFAMVESFLKELIDTAVVEAHQTTQDVLNECYTRFQNAQATVWANKPEAYWSPTKAKPTTTTTTTTIAANAPELVAVKDKKTVV</sequence>
<name>A0ABQ0GFX5_9PEZI</name>
<feature type="transmembrane region" description="Helical" evidence="1">
    <location>
        <begin position="114"/>
        <end position="132"/>
    </location>
</feature>
<reference evidence="3 4" key="1">
    <citation type="submission" date="2024-09" db="EMBL/GenBank/DDBJ databases">
        <title>Itraconazole resistance in Madurella fahalii resulting from another homologue of gene encoding cytochrome P450 14-alpha sterol demethylase (CYP51).</title>
        <authorList>
            <person name="Yoshioka I."/>
            <person name="Fahal A.H."/>
            <person name="Kaneko S."/>
            <person name="Yaguchi T."/>
        </authorList>
    </citation>
    <scope>NUCLEOTIDE SEQUENCE [LARGE SCALE GENOMIC DNA]</scope>
    <source>
        <strain evidence="3 4">IFM 68171</strain>
    </source>
</reference>
<accession>A0ABQ0GFX5</accession>
<keyword evidence="4" id="KW-1185">Reference proteome</keyword>
<dbReference type="InterPro" id="IPR041622">
    <property type="entry name" value="SLATT_fungi"/>
</dbReference>
<comment type="caution">
    <text evidence="3">The sequence shown here is derived from an EMBL/GenBank/DDBJ whole genome shotgun (WGS) entry which is preliminary data.</text>
</comment>
<keyword evidence="1" id="KW-1133">Transmembrane helix</keyword>
<proteinExistence type="predicted"/>
<feature type="transmembrane region" description="Helical" evidence="1">
    <location>
        <begin position="74"/>
        <end position="94"/>
    </location>
</feature>
<dbReference type="Pfam" id="PF18142">
    <property type="entry name" value="SLATT_fungal"/>
    <property type="match status" value="1"/>
</dbReference>
<evidence type="ECO:0000259" key="2">
    <source>
        <dbReference type="Pfam" id="PF18142"/>
    </source>
</evidence>
<dbReference type="PANTHER" id="PTHR38793:SF1">
    <property type="entry name" value="SMODS AND SLOG-ASSOCIATING 2TM EFFECTOR DOMAIN-CONTAINING PROTEIN"/>
    <property type="match status" value="1"/>
</dbReference>
<feature type="domain" description="SMODS and SLOG-associating 2TM effector" evidence="2">
    <location>
        <begin position="66"/>
        <end position="185"/>
    </location>
</feature>
<dbReference type="NCBIfam" id="NF033635">
    <property type="entry name" value="SLATT_fungal"/>
    <property type="match status" value="1"/>
</dbReference>
<protein>
    <submittedName>
        <fullName evidence="3">SMODS and SLOG-associating 2TM effector domain-containing protein</fullName>
    </submittedName>
</protein>
<evidence type="ECO:0000313" key="3">
    <source>
        <dbReference type="EMBL" id="GAB1316663.1"/>
    </source>
</evidence>
<dbReference type="Proteomes" id="UP001628179">
    <property type="component" value="Unassembled WGS sequence"/>
</dbReference>
<keyword evidence="1" id="KW-0812">Transmembrane</keyword>
<evidence type="ECO:0000256" key="1">
    <source>
        <dbReference type="SAM" id="Phobius"/>
    </source>
</evidence>
<dbReference type="PANTHER" id="PTHR38793">
    <property type="entry name" value="SLATT_FUNGAL DOMAIN-CONTAINING PROTEIN-RELATED"/>
    <property type="match status" value="1"/>
</dbReference>
<dbReference type="GeneID" id="98177616"/>
<evidence type="ECO:0000313" key="4">
    <source>
        <dbReference type="Proteomes" id="UP001628179"/>
    </source>
</evidence>
<organism evidence="3 4">
    <name type="scientific">Madurella fahalii</name>
    <dbReference type="NCBI Taxonomy" id="1157608"/>
    <lineage>
        <taxon>Eukaryota</taxon>
        <taxon>Fungi</taxon>
        <taxon>Dikarya</taxon>
        <taxon>Ascomycota</taxon>
        <taxon>Pezizomycotina</taxon>
        <taxon>Sordariomycetes</taxon>
        <taxon>Sordariomycetidae</taxon>
        <taxon>Sordariales</taxon>
        <taxon>Sordariales incertae sedis</taxon>
        <taxon>Madurella</taxon>
    </lineage>
</organism>